<name>A0ABU0RZ04_9ACTN</name>
<comment type="caution">
    <text evidence="2">The sequence shown here is derived from an EMBL/GenBank/DDBJ whole genome shotgun (WGS) entry which is preliminary data.</text>
</comment>
<evidence type="ECO:0000313" key="3">
    <source>
        <dbReference type="Proteomes" id="UP001223072"/>
    </source>
</evidence>
<organism evidence="2 3">
    <name type="scientific">Streptomyces turgidiscabies</name>
    <dbReference type="NCBI Taxonomy" id="85558"/>
    <lineage>
        <taxon>Bacteria</taxon>
        <taxon>Bacillati</taxon>
        <taxon>Actinomycetota</taxon>
        <taxon>Actinomycetes</taxon>
        <taxon>Kitasatosporales</taxon>
        <taxon>Streptomycetaceae</taxon>
        <taxon>Streptomyces</taxon>
    </lineage>
</organism>
<dbReference type="Proteomes" id="UP001223072">
    <property type="component" value="Unassembled WGS sequence"/>
</dbReference>
<reference evidence="2 3" key="1">
    <citation type="submission" date="2023-07" db="EMBL/GenBank/DDBJ databases">
        <title>Comparative genomics of wheat-associated soil bacteria to identify genetic determinants of phenazine resistance.</title>
        <authorList>
            <person name="Mouncey N."/>
        </authorList>
    </citation>
    <scope>NUCLEOTIDE SEQUENCE [LARGE SCALE GENOMIC DNA]</scope>
    <source>
        <strain evidence="2 3">W2I16</strain>
    </source>
</reference>
<feature type="compositionally biased region" description="Low complexity" evidence="1">
    <location>
        <begin position="21"/>
        <end position="37"/>
    </location>
</feature>
<keyword evidence="3" id="KW-1185">Reference proteome</keyword>
<dbReference type="EMBL" id="JAUSZS010000008">
    <property type="protein sequence ID" value="MDQ0937192.1"/>
    <property type="molecule type" value="Genomic_DNA"/>
</dbReference>
<proteinExistence type="predicted"/>
<sequence>MTPRTDERTSPEGLGRVRKVPPSARRAGPAASGACSRRTGRKPSYRMYVGFRPVLRKGVPGVARQAGLRGHVLVRPPVR</sequence>
<evidence type="ECO:0000256" key="1">
    <source>
        <dbReference type="SAM" id="MobiDB-lite"/>
    </source>
</evidence>
<feature type="region of interest" description="Disordered" evidence="1">
    <location>
        <begin position="1"/>
        <end position="42"/>
    </location>
</feature>
<evidence type="ECO:0000313" key="2">
    <source>
        <dbReference type="EMBL" id="MDQ0937192.1"/>
    </source>
</evidence>
<feature type="compositionally biased region" description="Basic and acidic residues" evidence="1">
    <location>
        <begin position="1"/>
        <end position="10"/>
    </location>
</feature>
<gene>
    <name evidence="2" type="ORF">QFZ49_007167</name>
</gene>
<protein>
    <submittedName>
        <fullName evidence="2">Uncharacterized protein</fullName>
    </submittedName>
</protein>
<accession>A0ABU0RZ04</accession>